<dbReference type="SUPFAM" id="SSF47473">
    <property type="entry name" value="EF-hand"/>
    <property type="match status" value="1"/>
</dbReference>
<dbReference type="InterPro" id="IPR018247">
    <property type="entry name" value="EF_Hand_1_Ca_BS"/>
</dbReference>
<evidence type="ECO:0000256" key="1">
    <source>
        <dbReference type="ARBA" id="ARBA00022837"/>
    </source>
</evidence>
<feature type="region of interest" description="Disordered" evidence="2">
    <location>
        <begin position="421"/>
        <end position="445"/>
    </location>
</feature>
<dbReference type="Pfam" id="PF13499">
    <property type="entry name" value="EF-hand_7"/>
    <property type="match status" value="1"/>
</dbReference>
<dbReference type="InterPro" id="IPR015655">
    <property type="entry name" value="PP2C"/>
</dbReference>
<dbReference type="AlphaFoldDB" id="A0A7S3KYI2"/>
<evidence type="ECO:0000259" key="4">
    <source>
        <dbReference type="PROSITE" id="PS51746"/>
    </source>
</evidence>
<feature type="domain" description="PPM-type phosphatase" evidence="4">
    <location>
        <begin position="40"/>
        <end position="403"/>
    </location>
</feature>
<reference evidence="5" key="1">
    <citation type="submission" date="2021-01" db="EMBL/GenBank/DDBJ databases">
        <authorList>
            <person name="Corre E."/>
            <person name="Pelletier E."/>
            <person name="Niang G."/>
            <person name="Scheremetjew M."/>
            <person name="Finn R."/>
            <person name="Kale V."/>
            <person name="Holt S."/>
            <person name="Cochrane G."/>
            <person name="Meng A."/>
            <person name="Brown T."/>
            <person name="Cohen L."/>
        </authorList>
    </citation>
    <scope>NUCLEOTIDE SEQUENCE</scope>
    <source>
        <strain evidence="5">CCMP127</strain>
    </source>
</reference>
<keyword evidence="1" id="KW-0106">Calcium</keyword>
<dbReference type="SMART" id="SM00054">
    <property type="entry name" value="EFh"/>
    <property type="match status" value="2"/>
</dbReference>
<feature type="domain" description="EF-hand" evidence="3">
    <location>
        <begin position="526"/>
        <end position="557"/>
    </location>
</feature>
<name>A0A7S3KYI2_9STRA</name>
<dbReference type="PANTHER" id="PTHR13832:SF827">
    <property type="entry name" value="PROTEIN PHOSPHATASE 1L"/>
    <property type="match status" value="1"/>
</dbReference>
<dbReference type="SMART" id="SM00332">
    <property type="entry name" value="PP2Cc"/>
    <property type="match status" value="1"/>
</dbReference>
<dbReference type="InterPro" id="IPR036457">
    <property type="entry name" value="PPM-type-like_dom_sf"/>
</dbReference>
<dbReference type="Gene3D" id="1.10.238.10">
    <property type="entry name" value="EF-hand"/>
    <property type="match status" value="1"/>
</dbReference>
<feature type="domain" description="EF-hand" evidence="3">
    <location>
        <begin position="488"/>
        <end position="523"/>
    </location>
</feature>
<dbReference type="GO" id="GO:0004722">
    <property type="term" value="F:protein serine/threonine phosphatase activity"/>
    <property type="evidence" value="ECO:0007669"/>
    <property type="project" value="InterPro"/>
</dbReference>
<proteinExistence type="predicted"/>
<dbReference type="CDD" id="cd00143">
    <property type="entry name" value="PP2Cc"/>
    <property type="match status" value="1"/>
</dbReference>
<dbReference type="PANTHER" id="PTHR13832">
    <property type="entry name" value="PROTEIN PHOSPHATASE 2C"/>
    <property type="match status" value="1"/>
</dbReference>
<dbReference type="GO" id="GO:0005509">
    <property type="term" value="F:calcium ion binding"/>
    <property type="evidence" value="ECO:0007669"/>
    <property type="project" value="InterPro"/>
</dbReference>
<dbReference type="EMBL" id="HBIM01003745">
    <property type="protein sequence ID" value="CAE0405178.1"/>
    <property type="molecule type" value="Transcribed_RNA"/>
</dbReference>
<evidence type="ECO:0008006" key="6">
    <source>
        <dbReference type="Google" id="ProtNLM"/>
    </source>
</evidence>
<dbReference type="Pfam" id="PF00481">
    <property type="entry name" value="PP2C"/>
    <property type="match status" value="1"/>
</dbReference>
<sequence>MTNWWYDRRQALQQQQQQQQQTLKVVRTLYTDDPVPDPEPFGESSDPLVTLYKGTYEANAPSEDRSTVVIGDTWLFAGVWDGHGGTHAAEFCQKTLFENVLEGIRQAQPPSTPSSNGAAATAHKQVTAALAAAFTQTDRDYFQYAREINHPAVFFAGTCAIACHVDLSAKQLVCANLGDSRAVMGQYDGNNNKLKTIALSVDHSADNLMEQTRIRAEHPDDDDVLVDMGDHADDPDWRVKRIAAFTRSIGDLHLKEKNTSALFNSYVPPEQRILPRPGLKSKKTGITKPKYISTEPELQTVAIPERGFVIIACDGVWDEMTSEEAVQCVAWLLDKYSNQDQYHDIAALFIEQVLKRAVRRIAETYEEEEHLTLAELKARPCGKAHESHRALLHDDITVVIIQFGEHKPVKQYGGSLFNMLQNDAQPPSAHPNDEERSKMSRTKNKREMAVRTSIMDFWTDQIDQLQADAERQAVDRQILQMMNAFEDMSAQALKTLFVALDIDGNGTLDREEIARLIDQVMGMGHVSPEVLDLAFSEMDADGSGDVDFDEFIQFFGH</sequence>
<dbReference type="InterPro" id="IPR011992">
    <property type="entry name" value="EF-hand-dom_pair"/>
</dbReference>
<dbReference type="InterPro" id="IPR002048">
    <property type="entry name" value="EF_hand_dom"/>
</dbReference>
<evidence type="ECO:0000256" key="2">
    <source>
        <dbReference type="SAM" id="MobiDB-lite"/>
    </source>
</evidence>
<protein>
    <recommendedName>
        <fullName evidence="6">Calmodulin</fullName>
    </recommendedName>
</protein>
<evidence type="ECO:0000313" key="5">
    <source>
        <dbReference type="EMBL" id="CAE0405178.1"/>
    </source>
</evidence>
<dbReference type="InterPro" id="IPR001932">
    <property type="entry name" value="PPM-type_phosphatase-like_dom"/>
</dbReference>
<accession>A0A7S3KYI2</accession>
<organism evidence="5">
    <name type="scientific">Amphora coffeiformis</name>
    <dbReference type="NCBI Taxonomy" id="265554"/>
    <lineage>
        <taxon>Eukaryota</taxon>
        <taxon>Sar</taxon>
        <taxon>Stramenopiles</taxon>
        <taxon>Ochrophyta</taxon>
        <taxon>Bacillariophyta</taxon>
        <taxon>Bacillariophyceae</taxon>
        <taxon>Bacillariophycidae</taxon>
        <taxon>Thalassiophysales</taxon>
        <taxon>Catenulaceae</taxon>
        <taxon>Amphora</taxon>
    </lineage>
</organism>
<dbReference type="PROSITE" id="PS50222">
    <property type="entry name" value="EF_HAND_2"/>
    <property type="match status" value="2"/>
</dbReference>
<dbReference type="Gene3D" id="3.60.40.10">
    <property type="entry name" value="PPM-type phosphatase domain"/>
    <property type="match status" value="1"/>
</dbReference>
<evidence type="ECO:0000259" key="3">
    <source>
        <dbReference type="PROSITE" id="PS50222"/>
    </source>
</evidence>
<dbReference type="PROSITE" id="PS00018">
    <property type="entry name" value="EF_HAND_1"/>
    <property type="match status" value="2"/>
</dbReference>
<dbReference type="SUPFAM" id="SSF81606">
    <property type="entry name" value="PP2C-like"/>
    <property type="match status" value="1"/>
</dbReference>
<dbReference type="CDD" id="cd00051">
    <property type="entry name" value="EFh"/>
    <property type="match status" value="1"/>
</dbReference>
<gene>
    <name evidence="5" type="ORF">ACOF00016_LOCUS3225</name>
</gene>
<dbReference type="PROSITE" id="PS51746">
    <property type="entry name" value="PPM_2"/>
    <property type="match status" value="1"/>
</dbReference>